<name>A0A0C9RRJ6_AMBAM</name>
<evidence type="ECO:0000313" key="2">
    <source>
        <dbReference type="EMBL" id="JAG89846.1"/>
    </source>
</evidence>
<feature type="region of interest" description="Disordered" evidence="1">
    <location>
        <begin position="68"/>
        <end position="89"/>
    </location>
</feature>
<organism evidence="2">
    <name type="scientific">Amblyomma americanum</name>
    <name type="common">Lone star tick</name>
    <dbReference type="NCBI Taxonomy" id="6943"/>
    <lineage>
        <taxon>Eukaryota</taxon>
        <taxon>Metazoa</taxon>
        <taxon>Ecdysozoa</taxon>
        <taxon>Arthropoda</taxon>
        <taxon>Chelicerata</taxon>
        <taxon>Arachnida</taxon>
        <taxon>Acari</taxon>
        <taxon>Parasitiformes</taxon>
        <taxon>Ixodida</taxon>
        <taxon>Ixodoidea</taxon>
        <taxon>Ixodidae</taxon>
        <taxon>Amblyomminae</taxon>
        <taxon>Amblyomma</taxon>
    </lineage>
</organism>
<dbReference type="AlphaFoldDB" id="A0A0C9RRJ6"/>
<evidence type="ECO:0000256" key="1">
    <source>
        <dbReference type="SAM" id="MobiDB-lite"/>
    </source>
</evidence>
<protein>
    <submittedName>
        <fullName evidence="2">Uncharacterized protein</fullName>
    </submittedName>
</protein>
<reference evidence="2" key="1">
    <citation type="journal article" date="2015" name="PLoS ONE">
        <title>An Insight into the Sialome of the Lone Star Tick, Amblyomma americanum, with a Glimpse on Its Time Dependent Gene Expression.</title>
        <authorList>
            <person name="Karim S."/>
            <person name="Ribeiro J.M."/>
        </authorList>
    </citation>
    <scope>NUCLEOTIDE SEQUENCE</scope>
    <source>
        <tissue evidence="2">Salivary gland</tissue>
    </source>
</reference>
<dbReference type="EMBL" id="GBZX01002894">
    <property type="protein sequence ID" value="JAG89846.1"/>
    <property type="molecule type" value="mRNA"/>
</dbReference>
<sequence>MEVQSSVKALKEQMLLVMNQTETMLDQVLPVVTEIVDELYKREAADVAQTSTELRHEPDKGDCVIREHRRQSDVTETATVKSKGEVLLD</sequence>
<proteinExistence type="evidence at transcript level"/>
<accession>A0A0C9RRJ6</accession>